<dbReference type="Pfam" id="PF11704">
    <property type="entry name" value="Folliculin"/>
    <property type="match status" value="1"/>
</dbReference>
<dbReference type="PANTHER" id="PTHR31441:SF2">
    <property type="entry name" value="FOLLICULIN"/>
    <property type="match status" value="1"/>
</dbReference>
<dbReference type="GO" id="GO:0005829">
    <property type="term" value="C:cytosol"/>
    <property type="evidence" value="ECO:0007669"/>
    <property type="project" value="TreeGrafter"/>
</dbReference>
<dbReference type="InterPro" id="IPR037520">
    <property type="entry name" value="Folliculin/SMCR8_longin"/>
</dbReference>
<feature type="compositionally biased region" description="Basic and acidic residues" evidence="1">
    <location>
        <begin position="373"/>
        <end position="396"/>
    </location>
</feature>
<dbReference type="Proteomes" id="UP000490939">
    <property type="component" value="Unassembled WGS sequence"/>
</dbReference>
<gene>
    <name evidence="4" type="ORF">EG327_003892</name>
    <name evidence="3" type="ORF">EG328_008239</name>
</gene>
<dbReference type="EMBL" id="WNWR01000239">
    <property type="protein sequence ID" value="KAE9987283.1"/>
    <property type="molecule type" value="Genomic_DNA"/>
</dbReference>
<dbReference type="InterPro" id="IPR021713">
    <property type="entry name" value="Folliculin"/>
</dbReference>
<comment type="caution">
    <text evidence="3">The sequence shown here is derived from an EMBL/GenBank/DDBJ whole genome shotgun (WGS) entry which is preliminary data.</text>
</comment>
<reference evidence="3 5" key="1">
    <citation type="submission" date="2018-12" db="EMBL/GenBank/DDBJ databases">
        <title>Venturia inaequalis Genome Resource.</title>
        <authorList>
            <person name="Lichtner F.J."/>
        </authorList>
    </citation>
    <scope>NUCLEOTIDE SEQUENCE [LARGE SCALE GENOMIC DNA]</scope>
    <source>
        <strain evidence="3 5">120213</strain>
        <strain evidence="4 6">DMI_063113</strain>
    </source>
</reference>
<feature type="compositionally biased region" description="Low complexity" evidence="1">
    <location>
        <begin position="587"/>
        <end position="599"/>
    </location>
</feature>
<dbReference type="PROSITE" id="PS51834">
    <property type="entry name" value="DENN_FLCN_SMCR8"/>
    <property type="match status" value="1"/>
</dbReference>
<evidence type="ECO:0000313" key="3">
    <source>
        <dbReference type="EMBL" id="KAE9984837.1"/>
    </source>
</evidence>
<dbReference type="Proteomes" id="UP000447873">
    <property type="component" value="Unassembled WGS sequence"/>
</dbReference>
<dbReference type="AlphaFoldDB" id="A0A8H3Z903"/>
<organism evidence="3 5">
    <name type="scientific">Venturia inaequalis</name>
    <name type="common">Apple scab fungus</name>
    <dbReference type="NCBI Taxonomy" id="5025"/>
    <lineage>
        <taxon>Eukaryota</taxon>
        <taxon>Fungi</taxon>
        <taxon>Dikarya</taxon>
        <taxon>Ascomycota</taxon>
        <taxon>Pezizomycotina</taxon>
        <taxon>Dothideomycetes</taxon>
        <taxon>Pleosporomycetidae</taxon>
        <taxon>Venturiales</taxon>
        <taxon>Venturiaceae</taxon>
        <taxon>Venturia</taxon>
    </lineage>
</organism>
<sequence>MSSPCSSVSSRTVTQFNSDGFQDNSPNLFSPMRQRYSPEQSPIFYLQIAVPSINVVEVFGPFATPVGVIGRLGRYIQGHWLGAQSQLDAQFSSQGGIDTFLHFGMTVTLRDSLTAMDHVLNVQVIREDNHEVKEVIAMQPVWTVVCTEMQHHAIGVSTIKAREVLRSFPPTEAGEREAKALARSTAESKLTDGNTRSARMIWDSTGVLGVNNIYHIVGTGMGWSVEAIFHEGPDIEFETASDNSGRHFPRNSSLSSFFETPGAPEENPNAPLLYSPIASPPTSPPSSKTSSNPYFGDCLNADTVRRGLAARADSTSDYGGDSCHNCSLVVPRELREPSPDTCPGSPTKTGGILGSPVLRTTQTVTAFTPPPPPKEDDREKGQKIHGAHIESRNDSHHEEYRHSLHKEVTSPDQFPDEPLFSLSTLERFLPPETHTHHITYVSTHHPTGSENYSSLKRTCLRTLSAEKLPRSSPRGPLYFGDSVAGYTIAYPFHIKDPRARGQTRLYALIAMGGLDSWNVSRHYVAVTRVFEGIAREITRMADQVISRETPPGSDDGHVTPPLSSSLPLPSSQGEEHTRDPRENKSASTSPTSSSRTPSRGADSISARLSDVSSFLSAKRVDPDGFARGSRDVMQPRGLAEITGNDRIFVELHAKFVLLVSQLAGYS</sequence>
<name>A0A8H3Z903_VENIN</name>
<evidence type="ECO:0000256" key="1">
    <source>
        <dbReference type="SAM" id="MobiDB-lite"/>
    </source>
</evidence>
<evidence type="ECO:0000313" key="5">
    <source>
        <dbReference type="Proteomes" id="UP000447873"/>
    </source>
</evidence>
<dbReference type="EMBL" id="WNWS01000046">
    <property type="protein sequence ID" value="KAE9984837.1"/>
    <property type="molecule type" value="Genomic_DNA"/>
</dbReference>
<keyword evidence="6" id="KW-1185">Reference proteome</keyword>
<accession>A0A8H3Z903</accession>
<feature type="region of interest" description="Disordered" evidence="1">
    <location>
        <begin position="546"/>
        <end position="604"/>
    </location>
</feature>
<feature type="domain" description="UDENN FLCN/SMCR8-type" evidence="2">
    <location>
        <begin position="420"/>
        <end position="666"/>
    </location>
</feature>
<protein>
    <recommendedName>
        <fullName evidence="2">UDENN FLCN/SMCR8-type domain-containing protein</fullName>
    </recommendedName>
</protein>
<proteinExistence type="predicted"/>
<evidence type="ECO:0000313" key="4">
    <source>
        <dbReference type="EMBL" id="KAE9987283.1"/>
    </source>
</evidence>
<dbReference type="GO" id="GO:0005096">
    <property type="term" value="F:GTPase activator activity"/>
    <property type="evidence" value="ECO:0007669"/>
    <property type="project" value="InterPro"/>
</dbReference>
<dbReference type="PANTHER" id="PTHR31441">
    <property type="entry name" value="FOLLICULIN FAMILY MEMBER"/>
    <property type="match status" value="1"/>
</dbReference>
<feature type="compositionally biased region" description="Low complexity" evidence="1">
    <location>
        <begin position="560"/>
        <end position="571"/>
    </location>
</feature>
<feature type="compositionally biased region" description="Basic and acidic residues" evidence="1">
    <location>
        <begin position="573"/>
        <end position="584"/>
    </location>
</feature>
<dbReference type="GO" id="GO:1904263">
    <property type="term" value="P:positive regulation of TORC1 signaling"/>
    <property type="evidence" value="ECO:0007669"/>
    <property type="project" value="TreeGrafter"/>
</dbReference>
<evidence type="ECO:0000259" key="2">
    <source>
        <dbReference type="PROSITE" id="PS51834"/>
    </source>
</evidence>
<dbReference type="InterPro" id="IPR037521">
    <property type="entry name" value="FLCN/SMCR8_DENN"/>
</dbReference>
<feature type="region of interest" description="Disordered" evidence="1">
    <location>
        <begin position="240"/>
        <end position="294"/>
    </location>
</feature>
<feature type="region of interest" description="Disordered" evidence="1">
    <location>
        <begin position="334"/>
        <end position="396"/>
    </location>
</feature>
<evidence type="ECO:0000313" key="6">
    <source>
        <dbReference type="Proteomes" id="UP000490939"/>
    </source>
</evidence>